<reference evidence="2 3" key="1">
    <citation type="journal article" date="2019" name="Front. Microbiol.">
        <title>Thermoanaerosceptrum fracticalcis gen. nov. sp. nov., a Novel Fumarate-Fermenting Microorganism From a Deep Fractured Carbonate Aquifer of the US Great Basin.</title>
        <authorList>
            <person name="Hamilton-Brehm S.D."/>
            <person name="Stewart L.E."/>
            <person name="Zavarin M."/>
            <person name="Caldwell M."/>
            <person name="Lawson P.A."/>
            <person name="Onstott T.C."/>
            <person name="Grzymski J."/>
            <person name="Neveux I."/>
            <person name="Lollar B.S."/>
            <person name="Russell C.E."/>
            <person name="Moser D.P."/>
        </authorList>
    </citation>
    <scope>NUCLEOTIDE SEQUENCE [LARGE SCALE GENOMIC DNA]</scope>
    <source>
        <strain evidence="2 3">DRI-13</strain>
    </source>
</reference>
<feature type="transmembrane region" description="Helical" evidence="1">
    <location>
        <begin position="60"/>
        <end position="77"/>
    </location>
</feature>
<gene>
    <name evidence="2" type="ORF">BR63_01300</name>
</gene>
<evidence type="ECO:0000313" key="2">
    <source>
        <dbReference type="EMBL" id="QNB48240.1"/>
    </source>
</evidence>
<name>A0A7G6E836_THEFR</name>
<dbReference type="EMBL" id="CP045798">
    <property type="protein sequence ID" value="QNB48240.1"/>
    <property type="molecule type" value="Genomic_DNA"/>
</dbReference>
<dbReference type="InterPro" id="IPR020390">
    <property type="entry name" value="Uncharacterised_YqhV"/>
</dbReference>
<organism evidence="2 3">
    <name type="scientific">Thermanaerosceptrum fracticalcis</name>
    <dbReference type="NCBI Taxonomy" id="1712410"/>
    <lineage>
        <taxon>Bacteria</taxon>
        <taxon>Bacillati</taxon>
        <taxon>Bacillota</taxon>
        <taxon>Clostridia</taxon>
        <taxon>Eubacteriales</taxon>
        <taxon>Peptococcaceae</taxon>
        <taxon>Thermanaerosceptrum</taxon>
    </lineage>
</organism>
<feature type="transmembrane region" description="Helical" evidence="1">
    <location>
        <begin position="34"/>
        <end position="54"/>
    </location>
</feature>
<dbReference type="Proteomes" id="UP000515847">
    <property type="component" value="Chromosome"/>
</dbReference>
<accession>A0A7G6E836</accession>
<keyword evidence="3" id="KW-1185">Reference proteome</keyword>
<sequence>MGMLRVLSGCIELSAAALMLYFNRVETALKINAVLAMIGPTIMILVTTLGIIGISDKVSLVKMLTILCGVTLIFIGLNKL</sequence>
<protein>
    <submittedName>
        <fullName evidence="2">DUF2619 domain-containing protein</fullName>
    </submittedName>
</protein>
<dbReference type="AlphaFoldDB" id="A0A7G6E836"/>
<dbReference type="OrthoDB" id="1726013at2"/>
<evidence type="ECO:0000313" key="3">
    <source>
        <dbReference type="Proteomes" id="UP000515847"/>
    </source>
</evidence>
<keyword evidence="1" id="KW-1133">Transmembrane helix</keyword>
<dbReference type="KEGG" id="tfr:BR63_01300"/>
<evidence type="ECO:0000256" key="1">
    <source>
        <dbReference type="SAM" id="Phobius"/>
    </source>
</evidence>
<proteinExistence type="predicted"/>
<keyword evidence="1" id="KW-0472">Membrane</keyword>
<keyword evidence="1" id="KW-0812">Transmembrane</keyword>
<dbReference type="Pfam" id="PF10942">
    <property type="entry name" value="DUF2619"/>
    <property type="match status" value="1"/>
</dbReference>